<accession>A0A379DBH4</accession>
<sequence>MSKNIFKYFNIKFKHILYAVILNIFMSYVIRGIAVEVLNYIIGLSGEVNINFSNFKELLSNPILILGFGVYLILISIVAYFELYLIIKLCTNQLSGSNFEFKREFLNFKNRISNSSLLDAILFFIYIILIIPLAEIGFSISLTKGIYIPQFITDELFKTDFGAFFTSVFILALVYINFRLIYILVLAVIKNQSFFKNIRESLELTKKYGKKMILKLSLFEIVIYFSRAILIYFLLKFLSIATTFTDSLWIEAVVLTIIKTVNILFVTLTKLGIVLILLELIEYREYKPIENIKNKKNIFKNKKLVVILSMTIFILGVLYNGMKIYILQPNSKIEIVAHRGFAKKGVENSIEALEGAAETGADFSEMDLMLTKDKKFIVMHDYNLKRLSNLNKNVRDMNLDEIKQLNITQDSFTTKIPTFEEYVQKAKELNIKLLVELKPHGYEPNNYAELIVEEMKRLGIDKEYKYMSLNLDLMQKIKKLAPQMKVGYVIPIQFGQFSDDGVDFWVIEDFSYREILVLQAILNKKELYIWTVNEKSRIEYYLNTLVTGLISDNPDEIKQIKDNNTKYNSFFDRVFKLI</sequence>
<evidence type="ECO:0000313" key="4">
    <source>
        <dbReference type="Proteomes" id="UP000254777"/>
    </source>
</evidence>
<dbReference type="CDD" id="cd08579">
    <property type="entry name" value="GDPD_memb_like"/>
    <property type="match status" value="1"/>
</dbReference>
<feature type="transmembrane region" description="Helical" evidence="1">
    <location>
        <begin position="62"/>
        <end position="87"/>
    </location>
</feature>
<keyword evidence="1" id="KW-1133">Transmembrane helix</keyword>
<dbReference type="Proteomes" id="UP000254777">
    <property type="component" value="Unassembled WGS sequence"/>
</dbReference>
<keyword evidence="1" id="KW-0472">Membrane</keyword>
<reference evidence="3 4" key="1">
    <citation type="submission" date="2018-06" db="EMBL/GenBank/DDBJ databases">
        <authorList>
            <consortium name="Pathogen Informatics"/>
            <person name="Doyle S."/>
        </authorList>
    </citation>
    <scope>NUCLEOTIDE SEQUENCE [LARGE SCALE GENOMIC DNA]</scope>
    <source>
        <strain evidence="3 4">NCTC11088</strain>
    </source>
</reference>
<feature type="transmembrane region" description="Helical" evidence="1">
    <location>
        <begin position="117"/>
        <end position="141"/>
    </location>
</feature>
<dbReference type="EMBL" id="UGTH01000001">
    <property type="protein sequence ID" value="SUB75304.1"/>
    <property type="molecule type" value="Genomic_DNA"/>
</dbReference>
<evidence type="ECO:0000259" key="2">
    <source>
        <dbReference type="PROSITE" id="PS51704"/>
    </source>
</evidence>
<dbReference type="InterPro" id="IPR030395">
    <property type="entry name" value="GP_PDE_dom"/>
</dbReference>
<proteinExistence type="predicted"/>
<feature type="domain" description="GP-PDE" evidence="2">
    <location>
        <begin position="333"/>
        <end position="561"/>
    </location>
</feature>
<dbReference type="EC" id="3.1.4.46" evidence="3"/>
<dbReference type="InterPro" id="IPR017946">
    <property type="entry name" value="PLC-like_Pdiesterase_TIM-brl"/>
</dbReference>
<dbReference type="PANTHER" id="PTHR46211:SF8">
    <property type="entry name" value="PHOSPHODIESTERASE"/>
    <property type="match status" value="1"/>
</dbReference>
<organism evidence="3 4">
    <name type="scientific">Peptoniphilus indolicus</name>
    <dbReference type="NCBI Taxonomy" id="33030"/>
    <lineage>
        <taxon>Bacteria</taxon>
        <taxon>Bacillati</taxon>
        <taxon>Bacillota</taxon>
        <taxon>Tissierellia</taxon>
        <taxon>Tissierellales</taxon>
        <taxon>Peptoniphilaceae</taxon>
        <taxon>Peptoniphilus</taxon>
    </lineage>
</organism>
<dbReference type="SUPFAM" id="SSF51695">
    <property type="entry name" value="PLC-like phosphodiesterases"/>
    <property type="match status" value="1"/>
</dbReference>
<feature type="transmembrane region" description="Helical" evidence="1">
    <location>
        <begin position="304"/>
        <end position="322"/>
    </location>
</feature>
<dbReference type="GO" id="GO:0008889">
    <property type="term" value="F:glycerophosphodiester phosphodiesterase activity"/>
    <property type="evidence" value="ECO:0007669"/>
    <property type="project" value="UniProtKB-EC"/>
</dbReference>
<name>A0A379DBH4_9FIRM</name>
<protein>
    <submittedName>
        <fullName evidence="3">Glycerophosphoryl diester phosphodiesterase</fullName>
        <ecNumber evidence="3">3.1.4.46</ecNumber>
    </submittedName>
</protein>
<keyword evidence="1" id="KW-0812">Transmembrane</keyword>
<evidence type="ECO:0000313" key="3">
    <source>
        <dbReference type="EMBL" id="SUB75304.1"/>
    </source>
</evidence>
<dbReference type="InterPro" id="IPR018476">
    <property type="entry name" value="GlyceroP-diester-Pdiesterase_M"/>
</dbReference>
<feature type="transmembrane region" description="Helical" evidence="1">
    <location>
        <begin position="161"/>
        <end position="189"/>
    </location>
</feature>
<dbReference type="RefSeq" id="WP_115312082.1">
    <property type="nucleotide sequence ID" value="NZ_UGTH01000001.1"/>
</dbReference>
<dbReference type="PROSITE" id="PS51704">
    <property type="entry name" value="GP_PDE"/>
    <property type="match status" value="1"/>
</dbReference>
<dbReference type="GO" id="GO:0006629">
    <property type="term" value="P:lipid metabolic process"/>
    <property type="evidence" value="ECO:0007669"/>
    <property type="project" value="InterPro"/>
</dbReference>
<feature type="transmembrane region" description="Helical" evidence="1">
    <location>
        <begin position="16"/>
        <end position="42"/>
    </location>
</feature>
<dbReference type="Gene3D" id="3.20.20.190">
    <property type="entry name" value="Phosphatidylinositol (PI) phosphodiesterase"/>
    <property type="match status" value="1"/>
</dbReference>
<feature type="transmembrane region" description="Helical" evidence="1">
    <location>
        <begin position="216"/>
        <end position="241"/>
    </location>
</feature>
<dbReference type="Pfam" id="PF10110">
    <property type="entry name" value="GPDPase_memb"/>
    <property type="match status" value="1"/>
</dbReference>
<evidence type="ECO:0000256" key="1">
    <source>
        <dbReference type="SAM" id="Phobius"/>
    </source>
</evidence>
<feature type="transmembrane region" description="Helical" evidence="1">
    <location>
        <begin position="261"/>
        <end position="283"/>
    </location>
</feature>
<gene>
    <name evidence="3" type="primary">glpQ</name>
    <name evidence="3" type="ORF">NCTC11088_01093</name>
</gene>
<dbReference type="AlphaFoldDB" id="A0A379DBH4"/>
<dbReference type="PANTHER" id="PTHR46211">
    <property type="entry name" value="GLYCEROPHOSPHORYL DIESTER PHOSPHODIESTERASE"/>
    <property type="match status" value="1"/>
</dbReference>
<dbReference type="Pfam" id="PF03009">
    <property type="entry name" value="GDPD"/>
    <property type="match status" value="1"/>
</dbReference>
<keyword evidence="3" id="KW-0378">Hydrolase</keyword>